<protein>
    <submittedName>
        <fullName evidence="5">AraC family transcriptional regulator</fullName>
    </submittedName>
</protein>
<organism evidence="5 6">
    <name type="scientific">Litoribacillus peritrichatus</name>
    <dbReference type="NCBI Taxonomy" id="718191"/>
    <lineage>
        <taxon>Bacteria</taxon>
        <taxon>Pseudomonadati</taxon>
        <taxon>Pseudomonadota</taxon>
        <taxon>Gammaproteobacteria</taxon>
        <taxon>Oceanospirillales</taxon>
        <taxon>Oceanospirillaceae</taxon>
        <taxon>Litoribacillus</taxon>
    </lineage>
</organism>
<evidence type="ECO:0000256" key="2">
    <source>
        <dbReference type="ARBA" id="ARBA00023125"/>
    </source>
</evidence>
<dbReference type="Pfam" id="PF12625">
    <property type="entry name" value="Arabinose_bd"/>
    <property type="match status" value="1"/>
</dbReference>
<dbReference type="InterPro" id="IPR032687">
    <property type="entry name" value="AraC-type_N"/>
</dbReference>
<keyword evidence="2" id="KW-0238">DNA-binding</keyword>
<sequence>MLNNLLITSDVSSFLTDFLAGMRDDGRLAPVDIAWLKTEIHAISSDKHLSFERWWQILERLEQRLKLPAIGLEIGKFVKVEHFGCLGYLLKTSRNLEQALRCFERFQRLLYDGNKATLEFDWSDADNPQAFLVWQADFGYSSQISDELLISSLIAMSQDLLEIQPDMALRPTRIDFTNPIAPELQPLYLEYFDCEVRFSQPNLRVGFPARLFELPIIGSDENLHQLLNSQALNLLNQAPDADSNSIASLHSVLARCLHEGDPTVEAVAEKLHMSTRSLHRRLKENGLVFRNVLRETRKTLARQYLADDKISLPEIALMLGYSEQSAFNRAFRQWLGESPAKFKKAL</sequence>
<dbReference type="SMART" id="SM00342">
    <property type="entry name" value="HTH_ARAC"/>
    <property type="match status" value="1"/>
</dbReference>
<name>A0ABP7MBV3_9GAMM</name>
<comment type="caution">
    <text evidence="5">The sequence shown here is derived from an EMBL/GenBank/DDBJ whole genome shotgun (WGS) entry which is preliminary data.</text>
</comment>
<keyword evidence="3" id="KW-0804">Transcription</keyword>
<dbReference type="EMBL" id="BAABBN010000004">
    <property type="protein sequence ID" value="GAA3917503.1"/>
    <property type="molecule type" value="Genomic_DNA"/>
</dbReference>
<dbReference type="RefSeq" id="WP_344796230.1">
    <property type="nucleotide sequence ID" value="NZ_BAABBN010000004.1"/>
</dbReference>
<dbReference type="InterPro" id="IPR020449">
    <property type="entry name" value="Tscrpt_reg_AraC-type_HTH"/>
</dbReference>
<evidence type="ECO:0000313" key="6">
    <source>
        <dbReference type="Proteomes" id="UP001501565"/>
    </source>
</evidence>
<dbReference type="Pfam" id="PF12833">
    <property type="entry name" value="HTH_18"/>
    <property type="match status" value="1"/>
</dbReference>
<evidence type="ECO:0000256" key="3">
    <source>
        <dbReference type="ARBA" id="ARBA00023163"/>
    </source>
</evidence>
<reference evidence="6" key="1">
    <citation type="journal article" date="2019" name="Int. J. Syst. Evol. Microbiol.">
        <title>The Global Catalogue of Microorganisms (GCM) 10K type strain sequencing project: providing services to taxonomists for standard genome sequencing and annotation.</title>
        <authorList>
            <consortium name="The Broad Institute Genomics Platform"/>
            <consortium name="The Broad Institute Genome Sequencing Center for Infectious Disease"/>
            <person name="Wu L."/>
            <person name="Ma J."/>
        </authorList>
    </citation>
    <scope>NUCLEOTIDE SEQUENCE [LARGE SCALE GENOMIC DNA]</scope>
    <source>
        <strain evidence="6">JCM 17551</strain>
    </source>
</reference>
<accession>A0ABP7MBV3</accession>
<dbReference type="Proteomes" id="UP001501565">
    <property type="component" value="Unassembled WGS sequence"/>
</dbReference>
<dbReference type="SUPFAM" id="SSF46689">
    <property type="entry name" value="Homeodomain-like"/>
    <property type="match status" value="1"/>
</dbReference>
<evidence type="ECO:0000313" key="5">
    <source>
        <dbReference type="EMBL" id="GAA3917503.1"/>
    </source>
</evidence>
<gene>
    <name evidence="5" type="ORF">GCM10022277_10660</name>
</gene>
<dbReference type="InterPro" id="IPR009057">
    <property type="entry name" value="Homeodomain-like_sf"/>
</dbReference>
<feature type="domain" description="HTH araC/xylS-type" evidence="4">
    <location>
        <begin position="247"/>
        <end position="345"/>
    </location>
</feature>
<dbReference type="InterPro" id="IPR018060">
    <property type="entry name" value="HTH_AraC"/>
</dbReference>
<dbReference type="PRINTS" id="PR00032">
    <property type="entry name" value="HTHARAC"/>
</dbReference>
<dbReference type="Gene3D" id="1.10.10.60">
    <property type="entry name" value="Homeodomain-like"/>
    <property type="match status" value="1"/>
</dbReference>
<keyword evidence="1" id="KW-0805">Transcription regulation</keyword>
<dbReference type="PANTHER" id="PTHR47894:SF1">
    <property type="entry name" value="HTH-TYPE TRANSCRIPTIONAL REGULATOR VQSM"/>
    <property type="match status" value="1"/>
</dbReference>
<evidence type="ECO:0000256" key="1">
    <source>
        <dbReference type="ARBA" id="ARBA00023015"/>
    </source>
</evidence>
<evidence type="ECO:0000259" key="4">
    <source>
        <dbReference type="PROSITE" id="PS01124"/>
    </source>
</evidence>
<dbReference type="PANTHER" id="PTHR47894">
    <property type="entry name" value="HTH-TYPE TRANSCRIPTIONAL REGULATOR GADX"/>
    <property type="match status" value="1"/>
</dbReference>
<dbReference type="PROSITE" id="PS01124">
    <property type="entry name" value="HTH_ARAC_FAMILY_2"/>
    <property type="match status" value="1"/>
</dbReference>
<keyword evidence="6" id="KW-1185">Reference proteome</keyword>
<proteinExistence type="predicted"/>